<feature type="compositionally biased region" description="Low complexity" evidence="1">
    <location>
        <begin position="240"/>
        <end position="261"/>
    </location>
</feature>
<dbReference type="PANTHER" id="PTHR14939:SF5">
    <property type="entry name" value="F-BOX ONLY PROTEIN 22"/>
    <property type="match status" value="1"/>
</dbReference>
<evidence type="ECO:0008006" key="4">
    <source>
        <dbReference type="Google" id="ProtNLM"/>
    </source>
</evidence>
<dbReference type="GO" id="GO:0032436">
    <property type="term" value="P:positive regulation of proteasomal ubiquitin-dependent protein catabolic process"/>
    <property type="evidence" value="ECO:0007669"/>
    <property type="project" value="TreeGrafter"/>
</dbReference>
<feature type="region of interest" description="Disordered" evidence="1">
    <location>
        <begin position="203"/>
        <end position="264"/>
    </location>
</feature>
<dbReference type="PANTHER" id="PTHR14939">
    <property type="entry name" value="F-BOX ONLY PROTEIN 22"/>
    <property type="match status" value="1"/>
</dbReference>
<evidence type="ECO:0000256" key="1">
    <source>
        <dbReference type="SAM" id="MobiDB-lite"/>
    </source>
</evidence>
<feature type="compositionally biased region" description="Low complexity" evidence="1">
    <location>
        <begin position="222"/>
        <end position="233"/>
    </location>
</feature>
<gene>
    <name evidence="2" type="ORF">Pcinc_022382</name>
</gene>
<evidence type="ECO:0000313" key="2">
    <source>
        <dbReference type="EMBL" id="KAK3872537.1"/>
    </source>
</evidence>
<keyword evidence="3" id="KW-1185">Reference proteome</keyword>
<organism evidence="2 3">
    <name type="scientific">Petrolisthes cinctipes</name>
    <name type="common">Flat porcelain crab</name>
    <dbReference type="NCBI Taxonomy" id="88211"/>
    <lineage>
        <taxon>Eukaryota</taxon>
        <taxon>Metazoa</taxon>
        <taxon>Ecdysozoa</taxon>
        <taxon>Arthropoda</taxon>
        <taxon>Crustacea</taxon>
        <taxon>Multicrustacea</taxon>
        <taxon>Malacostraca</taxon>
        <taxon>Eumalacostraca</taxon>
        <taxon>Eucarida</taxon>
        <taxon>Decapoda</taxon>
        <taxon>Pleocyemata</taxon>
        <taxon>Anomura</taxon>
        <taxon>Galatheoidea</taxon>
        <taxon>Porcellanidae</taxon>
        <taxon>Petrolisthes</taxon>
    </lineage>
</organism>
<dbReference type="EMBL" id="JAWQEG010002355">
    <property type="protein sequence ID" value="KAK3872537.1"/>
    <property type="molecule type" value="Genomic_DNA"/>
</dbReference>
<accession>A0AAE1FG94</accession>
<comment type="caution">
    <text evidence="2">The sequence shown here is derived from an EMBL/GenBank/DDBJ whole genome shotgun (WGS) entry which is preliminary data.</text>
</comment>
<protein>
    <recommendedName>
        <fullName evidence="4">F-box only protein 22</fullName>
    </recommendedName>
</protein>
<sequence>MSSVINSDDSDVKMSSNVINSGDSDSCIQIGNLLSGSWELTQKIFKTLSFREVSRVRGVCRTWADVGAKILEQRRRLHYLTIHPHGVLTTHGKFAVFESSTSSLFENFFEHLLSKPQYCLAFSSTEWFTRNLLASADDNSKSNVTLVQNLKESLPATCELGVVCAVGVIGTVESSYQNHWRESGQQVNQEILSFLSGEEEREASKIVEEEKAGKRSVRTRGRMAAAGRGAAEAPPHINKNSSNTTHTSNTTAPSPHPTNNTIADKLTGQAGVGYSIEVEREEAVSLLLIPHHPGLQLKIFDLSDEKYIKNPCKRMMGPTISQEEFDQITGLSKQDSLKALLLFDARLDDCFTEAFVQAALVRQNHKLALGGGMVDTVLTGQSANSELPSFGVAVSGPNVTAASIVIPKCATNPRMLNDYMKQLKSCGLPEEQSIAFMFSCCGRGYAWYRRHGNPSTDYHNVETKAFRQAFPNTPVFGFFGDGEIGNTHLPKFTEKDKKVQEGDDGEEEEVEVPYKKRKKKAFHQFSTIVILLSFL</sequence>
<evidence type="ECO:0000313" key="3">
    <source>
        <dbReference type="Proteomes" id="UP001286313"/>
    </source>
</evidence>
<dbReference type="Proteomes" id="UP001286313">
    <property type="component" value="Unassembled WGS sequence"/>
</dbReference>
<name>A0AAE1FG94_PETCI</name>
<dbReference type="GO" id="GO:0000209">
    <property type="term" value="P:protein polyubiquitination"/>
    <property type="evidence" value="ECO:0007669"/>
    <property type="project" value="TreeGrafter"/>
</dbReference>
<proteinExistence type="predicted"/>
<dbReference type="AlphaFoldDB" id="A0AAE1FG94"/>
<reference evidence="2" key="1">
    <citation type="submission" date="2023-10" db="EMBL/GenBank/DDBJ databases">
        <title>Genome assemblies of two species of porcelain crab, Petrolisthes cinctipes and Petrolisthes manimaculis (Anomura: Porcellanidae).</title>
        <authorList>
            <person name="Angst P."/>
        </authorList>
    </citation>
    <scope>NUCLEOTIDE SEQUENCE</scope>
    <source>
        <strain evidence="2">PB745_01</strain>
        <tissue evidence="2">Gill</tissue>
    </source>
</reference>
<feature type="compositionally biased region" description="Basic and acidic residues" evidence="1">
    <location>
        <begin position="203"/>
        <end position="213"/>
    </location>
</feature>